<feature type="region of interest" description="Disordered" evidence="2">
    <location>
        <begin position="42"/>
        <end position="81"/>
    </location>
</feature>
<feature type="compositionally biased region" description="Pro residues" evidence="2">
    <location>
        <begin position="50"/>
        <end position="78"/>
    </location>
</feature>
<keyword evidence="1" id="KW-0597">Phosphoprotein</keyword>
<name>A0A5C8ZEL9_9ACTN</name>
<dbReference type="AlphaFoldDB" id="A0A5C8ZEL9"/>
<protein>
    <submittedName>
        <fullName evidence="5">FHA domain-containing protein</fullName>
    </submittedName>
</protein>
<dbReference type="SUPFAM" id="SSF49879">
    <property type="entry name" value="SMAD/FHA domain"/>
    <property type="match status" value="1"/>
</dbReference>
<dbReference type="InterPro" id="IPR000253">
    <property type="entry name" value="FHA_dom"/>
</dbReference>
<keyword evidence="6" id="KW-1185">Reference proteome</keyword>
<dbReference type="PROSITE" id="PS50006">
    <property type="entry name" value="FHA_DOMAIN"/>
    <property type="match status" value="1"/>
</dbReference>
<reference evidence="5 6" key="1">
    <citation type="submission" date="2019-07" db="EMBL/GenBank/DDBJ databases">
        <title>Quadrisphaera sp. strain DD2A genome sequencing and assembly.</title>
        <authorList>
            <person name="Kim I."/>
        </authorList>
    </citation>
    <scope>NUCLEOTIDE SEQUENCE [LARGE SCALE GENOMIC DNA]</scope>
    <source>
        <strain evidence="5 6">DD2A</strain>
    </source>
</reference>
<keyword evidence="3" id="KW-0472">Membrane</keyword>
<accession>A0A5C8ZEL9</accession>
<dbReference type="Gene3D" id="2.60.200.20">
    <property type="match status" value="1"/>
</dbReference>
<dbReference type="OrthoDB" id="277520at2"/>
<dbReference type="InterPro" id="IPR050923">
    <property type="entry name" value="Cell_Proc_Reg/RNA_Proc"/>
</dbReference>
<feature type="domain" description="FHA" evidence="4">
    <location>
        <begin position="104"/>
        <end position="151"/>
    </location>
</feature>
<evidence type="ECO:0000259" key="4">
    <source>
        <dbReference type="PROSITE" id="PS50006"/>
    </source>
</evidence>
<dbReference type="InterPro" id="IPR008984">
    <property type="entry name" value="SMAD_FHA_dom_sf"/>
</dbReference>
<evidence type="ECO:0000256" key="2">
    <source>
        <dbReference type="SAM" id="MobiDB-lite"/>
    </source>
</evidence>
<proteinExistence type="predicted"/>
<keyword evidence="3" id="KW-1133">Transmembrane helix</keyword>
<dbReference type="EMBL" id="VKAC01000006">
    <property type="protein sequence ID" value="TXR55954.1"/>
    <property type="molecule type" value="Genomic_DNA"/>
</dbReference>
<dbReference type="SMART" id="SM00240">
    <property type="entry name" value="FHA"/>
    <property type="match status" value="1"/>
</dbReference>
<evidence type="ECO:0000256" key="3">
    <source>
        <dbReference type="SAM" id="Phobius"/>
    </source>
</evidence>
<dbReference type="PANTHER" id="PTHR23308">
    <property type="entry name" value="NUCLEAR INHIBITOR OF PROTEIN PHOSPHATASE-1"/>
    <property type="match status" value="1"/>
</dbReference>
<evidence type="ECO:0000313" key="5">
    <source>
        <dbReference type="EMBL" id="TXR55954.1"/>
    </source>
</evidence>
<sequence>MSQLTVTVLQLGLLVVLWLFVLGVVAVLRRDLYGVRAPRQAAPATAAGSGPPPAPEPAPAPSPAPAPPPAAAPRPAPSAPRVRLLVVTEGPRAGTRVEMDGSPVTLGRSDDCTLVLGDDYASGHHARLTPSSSAPGGWVLEDLGSTNGTSLGTGPSAAPVRGAVPVGAGSVVRIGRTTLELRA</sequence>
<comment type="caution">
    <text evidence="5">The sequence shown here is derived from an EMBL/GenBank/DDBJ whole genome shotgun (WGS) entry which is preliminary data.</text>
</comment>
<gene>
    <name evidence="5" type="ORF">FMM08_10780</name>
</gene>
<dbReference type="RefSeq" id="WP_147926389.1">
    <property type="nucleotide sequence ID" value="NZ_VKAC01000006.1"/>
</dbReference>
<evidence type="ECO:0000313" key="6">
    <source>
        <dbReference type="Proteomes" id="UP000321234"/>
    </source>
</evidence>
<feature type="transmembrane region" description="Helical" evidence="3">
    <location>
        <begin position="6"/>
        <end position="28"/>
    </location>
</feature>
<dbReference type="Proteomes" id="UP000321234">
    <property type="component" value="Unassembled WGS sequence"/>
</dbReference>
<dbReference type="Pfam" id="PF00498">
    <property type="entry name" value="FHA"/>
    <property type="match status" value="1"/>
</dbReference>
<evidence type="ECO:0000256" key="1">
    <source>
        <dbReference type="ARBA" id="ARBA00022553"/>
    </source>
</evidence>
<organism evidence="5 6">
    <name type="scientific">Quadrisphaera setariae</name>
    <dbReference type="NCBI Taxonomy" id="2593304"/>
    <lineage>
        <taxon>Bacteria</taxon>
        <taxon>Bacillati</taxon>
        <taxon>Actinomycetota</taxon>
        <taxon>Actinomycetes</taxon>
        <taxon>Kineosporiales</taxon>
        <taxon>Kineosporiaceae</taxon>
        <taxon>Quadrisphaera</taxon>
    </lineage>
</organism>
<keyword evidence="3" id="KW-0812">Transmembrane</keyword>